<keyword evidence="6 7" id="KW-0349">Heme</keyword>
<dbReference type="VEuPathDB" id="FungiDB:HMPREF1541_03959"/>
<gene>
    <name evidence="9" type="ORF">HMPREF1541_03959</name>
</gene>
<feature type="chain" id="PRO_5004825354" description="Cytochrome P450" evidence="8">
    <location>
        <begin position="19"/>
        <end position="579"/>
    </location>
</feature>
<dbReference type="CDD" id="cd11070">
    <property type="entry name" value="CYP56-like"/>
    <property type="match status" value="1"/>
</dbReference>
<dbReference type="PANTHER" id="PTHR24305">
    <property type="entry name" value="CYTOCHROME P450"/>
    <property type="match status" value="1"/>
</dbReference>
<reference evidence="9 10" key="1">
    <citation type="submission" date="2013-03" db="EMBL/GenBank/DDBJ databases">
        <title>The Genome Sequence of Phialophora europaea CBS 101466.</title>
        <authorList>
            <consortium name="The Broad Institute Genomics Platform"/>
            <person name="Cuomo C."/>
            <person name="de Hoog S."/>
            <person name="Gorbushina A."/>
            <person name="Walker B."/>
            <person name="Young S.K."/>
            <person name="Zeng Q."/>
            <person name="Gargeya S."/>
            <person name="Fitzgerald M."/>
            <person name="Haas B."/>
            <person name="Abouelleil A."/>
            <person name="Allen A.W."/>
            <person name="Alvarado L."/>
            <person name="Arachchi H.M."/>
            <person name="Berlin A.M."/>
            <person name="Chapman S.B."/>
            <person name="Gainer-Dewar J."/>
            <person name="Goldberg J."/>
            <person name="Griggs A."/>
            <person name="Gujja S."/>
            <person name="Hansen M."/>
            <person name="Howarth C."/>
            <person name="Imamovic A."/>
            <person name="Ireland A."/>
            <person name="Larimer J."/>
            <person name="McCowan C."/>
            <person name="Murphy C."/>
            <person name="Pearson M."/>
            <person name="Poon T.W."/>
            <person name="Priest M."/>
            <person name="Roberts A."/>
            <person name="Saif S."/>
            <person name="Shea T."/>
            <person name="Sisk P."/>
            <person name="Sykes S."/>
            <person name="Wortman J."/>
            <person name="Nusbaum C."/>
            <person name="Birren B."/>
        </authorList>
    </citation>
    <scope>NUCLEOTIDE SEQUENCE [LARGE SCALE GENOMIC DNA]</scope>
    <source>
        <strain evidence="9 10">CBS 101466</strain>
    </source>
</reference>
<dbReference type="Proteomes" id="UP000030752">
    <property type="component" value="Unassembled WGS sequence"/>
</dbReference>
<dbReference type="GO" id="GO:0016705">
    <property type="term" value="F:oxidoreductase activity, acting on paired donors, with incorporation or reduction of molecular oxygen"/>
    <property type="evidence" value="ECO:0007669"/>
    <property type="project" value="InterPro"/>
</dbReference>
<evidence type="ECO:0000256" key="3">
    <source>
        <dbReference type="ARBA" id="ARBA00022723"/>
    </source>
</evidence>
<dbReference type="AlphaFoldDB" id="W2S099"/>
<dbReference type="PRINTS" id="PR00463">
    <property type="entry name" value="EP450I"/>
</dbReference>
<comment type="cofactor">
    <cofactor evidence="1 6">
        <name>heme</name>
        <dbReference type="ChEBI" id="CHEBI:30413"/>
    </cofactor>
</comment>
<dbReference type="InterPro" id="IPR036396">
    <property type="entry name" value="Cyt_P450_sf"/>
</dbReference>
<keyword evidence="5 6" id="KW-0408">Iron</keyword>
<feature type="binding site" description="axial binding residue" evidence="6">
    <location>
        <position position="507"/>
    </location>
    <ligand>
        <name>heme</name>
        <dbReference type="ChEBI" id="CHEBI:30413"/>
    </ligand>
    <ligandPart>
        <name>Fe</name>
        <dbReference type="ChEBI" id="CHEBI:18248"/>
    </ligandPart>
</feature>
<dbReference type="InterPro" id="IPR001128">
    <property type="entry name" value="Cyt_P450"/>
</dbReference>
<dbReference type="PANTHER" id="PTHR24305:SF166">
    <property type="entry name" value="CYTOCHROME P450 12A4, MITOCHONDRIAL-RELATED"/>
    <property type="match status" value="1"/>
</dbReference>
<dbReference type="STRING" id="1220924.W2S099"/>
<evidence type="ECO:0000313" key="9">
    <source>
        <dbReference type="EMBL" id="ETN42020.1"/>
    </source>
</evidence>
<evidence type="ECO:0000256" key="6">
    <source>
        <dbReference type="PIRSR" id="PIRSR602401-1"/>
    </source>
</evidence>
<dbReference type="InterPro" id="IPR050121">
    <property type="entry name" value="Cytochrome_P450_monoxygenase"/>
</dbReference>
<evidence type="ECO:0008006" key="11">
    <source>
        <dbReference type="Google" id="ProtNLM"/>
    </source>
</evidence>
<protein>
    <recommendedName>
        <fullName evidence="11">Cytochrome P450</fullName>
    </recommendedName>
</protein>
<dbReference type="eggNOG" id="KOG0158">
    <property type="taxonomic scope" value="Eukaryota"/>
</dbReference>
<dbReference type="GO" id="GO:0005506">
    <property type="term" value="F:iron ion binding"/>
    <property type="evidence" value="ECO:0007669"/>
    <property type="project" value="InterPro"/>
</dbReference>
<dbReference type="GeneID" id="19971298"/>
<dbReference type="PRINTS" id="PR00385">
    <property type="entry name" value="P450"/>
</dbReference>
<keyword evidence="7" id="KW-0503">Monooxygenase</keyword>
<dbReference type="Pfam" id="PF00067">
    <property type="entry name" value="p450"/>
    <property type="match status" value="1"/>
</dbReference>
<evidence type="ECO:0000256" key="7">
    <source>
        <dbReference type="RuleBase" id="RU000461"/>
    </source>
</evidence>
<dbReference type="SUPFAM" id="SSF48264">
    <property type="entry name" value="Cytochrome P450"/>
    <property type="match status" value="1"/>
</dbReference>
<keyword evidence="3 6" id="KW-0479">Metal-binding</keyword>
<dbReference type="InterPro" id="IPR017972">
    <property type="entry name" value="Cyt_P450_CS"/>
</dbReference>
<feature type="signal peptide" evidence="8">
    <location>
        <begin position="1"/>
        <end position="18"/>
    </location>
</feature>
<keyword evidence="8" id="KW-0732">Signal</keyword>
<keyword evidence="10" id="KW-1185">Reference proteome</keyword>
<dbReference type="InParanoid" id="W2S099"/>
<keyword evidence="4 7" id="KW-0560">Oxidoreductase</keyword>
<comment type="similarity">
    <text evidence="2 7">Belongs to the cytochrome P450 family.</text>
</comment>
<evidence type="ECO:0000313" key="10">
    <source>
        <dbReference type="Proteomes" id="UP000030752"/>
    </source>
</evidence>
<dbReference type="EMBL" id="KB822719">
    <property type="protein sequence ID" value="ETN42020.1"/>
    <property type="molecule type" value="Genomic_DNA"/>
</dbReference>
<organism evidence="9 10">
    <name type="scientific">Cyphellophora europaea (strain CBS 101466)</name>
    <name type="common">Phialophora europaea</name>
    <dbReference type="NCBI Taxonomy" id="1220924"/>
    <lineage>
        <taxon>Eukaryota</taxon>
        <taxon>Fungi</taxon>
        <taxon>Dikarya</taxon>
        <taxon>Ascomycota</taxon>
        <taxon>Pezizomycotina</taxon>
        <taxon>Eurotiomycetes</taxon>
        <taxon>Chaetothyriomycetidae</taxon>
        <taxon>Chaetothyriales</taxon>
        <taxon>Cyphellophoraceae</taxon>
        <taxon>Cyphellophora</taxon>
    </lineage>
</organism>
<evidence type="ECO:0000256" key="8">
    <source>
        <dbReference type="SAM" id="SignalP"/>
    </source>
</evidence>
<dbReference type="RefSeq" id="XP_008716529.1">
    <property type="nucleotide sequence ID" value="XM_008718307.1"/>
</dbReference>
<proteinExistence type="inferred from homology"/>
<dbReference type="HOGENOM" id="CLU_001570_25_2_1"/>
<evidence type="ECO:0000256" key="1">
    <source>
        <dbReference type="ARBA" id="ARBA00001971"/>
    </source>
</evidence>
<dbReference type="GO" id="GO:0020037">
    <property type="term" value="F:heme binding"/>
    <property type="evidence" value="ECO:0007669"/>
    <property type="project" value="InterPro"/>
</dbReference>
<accession>W2S099</accession>
<evidence type="ECO:0000256" key="5">
    <source>
        <dbReference type="ARBA" id="ARBA00023004"/>
    </source>
</evidence>
<name>W2S099_CYPE1</name>
<dbReference type="Gene3D" id="1.10.630.10">
    <property type="entry name" value="Cytochrome P450"/>
    <property type="match status" value="1"/>
</dbReference>
<evidence type="ECO:0000256" key="2">
    <source>
        <dbReference type="ARBA" id="ARBA00010617"/>
    </source>
</evidence>
<dbReference type="OrthoDB" id="1470350at2759"/>
<dbReference type="InterPro" id="IPR002401">
    <property type="entry name" value="Cyt_P450_E_grp-I"/>
</dbReference>
<evidence type="ECO:0000256" key="4">
    <source>
        <dbReference type="ARBA" id="ARBA00023002"/>
    </source>
</evidence>
<dbReference type="PROSITE" id="PS00086">
    <property type="entry name" value="CYTOCHROME_P450"/>
    <property type="match status" value="1"/>
</dbReference>
<sequence length="579" mass="64150">MAFLNAFLWLALAYVSWALATFTSNYRTAQKIGLPIVVTPFDVLNPAWFLLKDIISPVFERLPFGLGDWARRLHGHWMYRDRFHIHARLGLAVVEVSPWCVKVFVADVNGVEDLLKRHNDFIKSPMIYGPLAILGPNLDTVNGAQWSRHRKITAPPFNEKNSALVWQESIAQATDMVATWQKQECVTTTRADIQNLALNVLCSAGFGVKNKFVPERGAMSGGSRFHTSQVGYREALQTILSSFMALLVVGMLEKAGVPQFFMIGPLRRLSVVKRAFKGHMADMIESERKYLESGNTDRHNLISTLIRANADAKAAADTDVPAITDKPTSFAKGLTEEEIFGNLFIYNIAGHDTTASTLSFALVLLALHPNLQAWLATEIHSLRSQAPCPNAQHFYEQTFPLLPRCQALMHETLRLCGPVPNNPRETRSGPSPTALLVQDKTYLIPPKTMVVCNFAGIHCDPAVWGDDAQDFRPQRFITTDAGGKDALKDAHRPGSGFAAWNRGPRVCPGKKFSQVEFVAVLFVLFAGNRRVELVGEPLESAAAKARKVVAEAEVELALKMTRDVPLRWVEADPVGGNRS</sequence>
<dbReference type="GO" id="GO:0004497">
    <property type="term" value="F:monooxygenase activity"/>
    <property type="evidence" value="ECO:0007669"/>
    <property type="project" value="UniProtKB-KW"/>
</dbReference>